<evidence type="ECO:0000256" key="4">
    <source>
        <dbReference type="ARBA" id="ARBA00023136"/>
    </source>
</evidence>
<dbReference type="Proteomes" id="UP001151582">
    <property type="component" value="Unassembled WGS sequence"/>
</dbReference>
<dbReference type="EMBL" id="JANBQB010000092">
    <property type="protein sequence ID" value="KAJ1982393.1"/>
    <property type="molecule type" value="Genomic_DNA"/>
</dbReference>
<evidence type="ECO:0000256" key="3">
    <source>
        <dbReference type="ARBA" id="ARBA00022989"/>
    </source>
</evidence>
<dbReference type="PANTHER" id="PTHR15371:SF0">
    <property type="entry name" value="SD19278P"/>
    <property type="match status" value="1"/>
</dbReference>
<feature type="region of interest" description="Disordered" evidence="5">
    <location>
        <begin position="1"/>
        <end position="37"/>
    </location>
</feature>
<evidence type="ECO:0000256" key="5">
    <source>
        <dbReference type="SAM" id="MobiDB-lite"/>
    </source>
</evidence>
<dbReference type="PANTHER" id="PTHR15371">
    <property type="entry name" value="TIM23"/>
    <property type="match status" value="1"/>
</dbReference>
<sequence>MTTAPEPMLADQVSDSTAAAPTTSPATPTQAQEETPTVSSIFANAKLNTNRSLQPIPGADKKAVEYLLLEDHAPNTLPGSEPGALPSRGWTDDLCYGTGTMYVSALALGGLWGFMEGMRHPEGKTFKLRVNGILNACTRRGPFLGNSVGVLTMLYNCTGALIGSVRGRHDAYNSMGAAAISGALFKSSAGLKPALLAAGLCVSAAGVWNLNREKVHNLRRSIVSHAGIGHYA</sequence>
<keyword evidence="2 6" id="KW-0812">Transmembrane</keyword>
<feature type="transmembrane region" description="Helical" evidence="6">
    <location>
        <begin position="194"/>
        <end position="211"/>
    </location>
</feature>
<gene>
    <name evidence="7" type="primary">TIM23</name>
    <name evidence="7" type="ORF">H4R34_001741</name>
</gene>
<feature type="compositionally biased region" description="Low complexity" evidence="5">
    <location>
        <begin position="16"/>
        <end position="32"/>
    </location>
</feature>
<dbReference type="OrthoDB" id="159299at2759"/>
<dbReference type="InterPro" id="IPR045238">
    <property type="entry name" value="Tim23-like"/>
</dbReference>
<dbReference type="AlphaFoldDB" id="A0A9W8B326"/>
<reference evidence="7" key="1">
    <citation type="submission" date="2022-07" db="EMBL/GenBank/DDBJ databases">
        <title>Phylogenomic reconstructions and comparative analyses of Kickxellomycotina fungi.</title>
        <authorList>
            <person name="Reynolds N.K."/>
            <person name="Stajich J.E."/>
            <person name="Barry K."/>
            <person name="Grigoriev I.V."/>
            <person name="Crous P."/>
            <person name="Smith M.E."/>
        </authorList>
    </citation>
    <scope>NUCLEOTIDE SEQUENCE</scope>
    <source>
        <strain evidence="7">RSA 567</strain>
    </source>
</reference>
<keyword evidence="4 6" id="KW-0472">Membrane</keyword>
<protein>
    <submittedName>
        <fullName evidence="7">Mitochondrial import inner membrane translocase subunit tim23</fullName>
    </submittedName>
</protein>
<dbReference type="GO" id="GO:0005744">
    <property type="term" value="C:TIM23 mitochondrial import inner membrane translocase complex"/>
    <property type="evidence" value="ECO:0007669"/>
    <property type="project" value="TreeGrafter"/>
</dbReference>
<evidence type="ECO:0000313" key="8">
    <source>
        <dbReference type="Proteomes" id="UP001151582"/>
    </source>
</evidence>
<comment type="caution">
    <text evidence="7">The sequence shown here is derived from an EMBL/GenBank/DDBJ whole genome shotgun (WGS) entry which is preliminary data.</text>
</comment>
<dbReference type="GO" id="GO:0030150">
    <property type="term" value="P:protein import into mitochondrial matrix"/>
    <property type="evidence" value="ECO:0007669"/>
    <property type="project" value="TreeGrafter"/>
</dbReference>
<name>A0A9W8B326_9FUNG</name>
<evidence type="ECO:0000256" key="2">
    <source>
        <dbReference type="ARBA" id="ARBA00022692"/>
    </source>
</evidence>
<dbReference type="GO" id="GO:0008320">
    <property type="term" value="F:protein transmembrane transporter activity"/>
    <property type="evidence" value="ECO:0007669"/>
    <property type="project" value="TreeGrafter"/>
</dbReference>
<keyword evidence="3 6" id="KW-1133">Transmembrane helix</keyword>
<proteinExistence type="predicted"/>
<evidence type="ECO:0000313" key="7">
    <source>
        <dbReference type="EMBL" id="KAJ1982393.1"/>
    </source>
</evidence>
<dbReference type="Pfam" id="PF02466">
    <property type="entry name" value="Tim17"/>
    <property type="match status" value="1"/>
</dbReference>
<keyword evidence="8" id="KW-1185">Reference proteome</keyword>
<evidence type="ECO:0000256" key="6">
    <source>
        <dbReference type="SAM" id="Phobius"/>
    </source>
</evidence>
<accession>A0A9W8B326</accession>
<comment type="subcellular location">
    <subcellularLocation>
        <location evidence="1">Membrane</location>
        <topology evidence="1">Multi-pass membrane protein</topology>
    </subcellularLocation>
</comment>
<evidence type="ECO:0000256" key="1">
    <source>
        <dbReference type="ARBA" id="ARBA00004141"/>
    </source>
</evidence>
<organism evidence="7 8">
    <name type="scientific">Dimargaris verticillata</name>
    <dbReference type="NCBI Taxonomy" id="2761393"/>
    <lineage>
        <taxon>Eukaryota</taxon>
        <taxon>Fungi</taxon>
        <taxon>Fungi incertae sedis</taxon>
        <taxon>Zoopagomycota</taxon>
        <taxon>Kickxellomycotina</taxon>
        <taxon>Dimargaritomycetes</taxon>
        <taxon>Dimargaritales</taxon>
        <taxon>Dimargaritaceae</taxon>
        <taxon>Dimargaris</taxon>
    </lineage>
</organism>